<proteinExistence type="predicted"/>
<evidence type="ECO:0000313" key="3">
    <source>
        <dbReference type="EMBL" id="PJC52636.1"/>
    </source>
</evidence>
<comment type="caution">
    <text evidence="3">The sequence shown here is derived from an EMBL/GenBank/DDBJ whole genome shotgun (WGS) entry which is preliminary data.</text>
</comment>
<feature type="non-terminal residue" evidence="3">
    <location>
        <position position="89"/>
    </location>
</feature>
<gene>
    <name evidence="3" type="ORF">CO030_01740</name>
</gene>
<feature type="transmembrane region" description="Helical" evidence="1">
    <location>
        <begin position="16"/>
        <end position="35"/>
    </location>
</feature>
<feature type="domain" description="Acyltransferase 3" evidence="2">
    <location>
        <begin position="11"/>
        <end position="77"/>
    </location>
</feature>
<reference evidence="4" key="1">
    <citation type="submission" date="2017-09" db="EMBL/GenBank/DDBJ databases">
        <title>Depth-based differentiation of microbial function through sediment-hosted aquifers and enrichment of novel symbionts in the deep terrestrial subsurface.</title>
        <authorList>
            <person name="Probst A.J."/>
            <person name="Ladd B."/>
            <person name="Jarett J.K."/>
            <person name="Geller-Mcgrath D.E."/>
            <person name="Sieber C.M.K."/>
            <person name="Emerson J.B."/>
            <person name="Anantharaman K."/>
            <person name="Thomas B.C."/>
            <person name="Malmstrom R."/>
            <person name="Stieglmeier M."/>
            <person name="Klingl A."/>
            <person name="Woyke T."/>
            <person name="Ryan C.M."/>
            <person name="Banfield J.F."/>
        </authorList>
    </citation>
    <scope>NUCLEOTIDE SEQUENCE [LARGE SCALE GENOMIC DNA]</scope>
</reference>
<keyword evidence="1" id="KW-0472">Membrane</keyword>
<name>A0A2M8FA93_9BACT</name>
<evidence type="ECO:0000313" key="4">
    <source>
        <dbReference type="Proteomes" id="UP000231456"/>
    </source>
</evidence>
<accession>A0A2M8FA93</accession>
<dbReference type="Pfam" id="PF01757">
    <property type="entry name" value="Acyl_transf_3"/>
    <property type="match status" value="1"/>
</dbReference>
<evidence type="ECO:0000259" key="2">
    <source>
        <dbReference type="Pfam" id="PF01757"/>
    </source>
</evidence>
<dbReference type="GO" id="GO:0016747">
    <property type="term" value="F:acyltransferase activity, transferring groups other than amino-acyl groups"/>
    <property type="evidence" value="ECO:0007669"/>
    <property type="project" value="InterPro"/>
</dbReference>
<keyword evidence="1" id="KW-0812">Transmembrane</keyword>
<protein>
    <recommendedName>
        <fullName evidence="2">Acyltransferase 3 domain-containing protein</fullName>
    </recommendedName>
</protein>
<dbReference type="EMBL" id="PFRH01000062">
    <property type="protein sequence ID" value="PJC52636.1"/>
    <property type="molecule type" value="Genomic_DNA"/>
</dbReference>
<feature type="transmembrane region" description="Helical" evidence="1">
    <location>
        <begin position="47"/>
        <end position="68"/>
    </location>
</feature>
<sequence>MKEDTPNRRQNSFDQLRLIAAFFVIITHSYALLGLPETDVLYLVTRGATSFSTFGLWIFFVISGYLGLNGQNGRLEFRFSFQNFINKFY</sequence>
<dbReference type="Proteomes" id="UP000231456">
    <property type="component" value="Unassembled WGS sequence"/>
</dbReference>
<dbReference type="InterPro" id="IPR002656">
    <property type="entry name" value="Acyl_transf_3_dom"/>
</dbReference>
<dbReference type="AlphaFoldDB" id="A0A2M8FA93"/>
<evidence type="ECO:0000256" key="1">
    <source>
        <dbReference type="SAM" id="Phobius"/>
    </source>
</evidence>
<keyword evidence="1" id="KW-1133">Transmembrane helix</keyword>
<organism evidence="3 4">
    <name type="scientific">Candidatus Magasanikbacteria bacterium CG_4_9_14_0_2_um_filter_42_11</name>
    <dbReference type="NCBI Taxonomy" id="1974643"/>
    <lineage>
        <taxon>Bacteria</taxon>
        <taxon>Candidatus Magasanikiibacteriota</taxon>
    </lineage>
</organism>